<accession>A0A3A6T6D0</accession>
<dbReference type="EMBL" id="AASWIS010000013">
    <property type="protein sequence ID" value="EFH5893172.1"/>
    <property type="molecule type" value="Genomic_DNA"/>
</dbReference>
<reference evidence="1 2" key="1">
    <citation type="submission" date="2019-12" db="EMBL/GenBank/DDBJ databases">
        <authorList>
            <consortium name="GenomeTrakr network: Whole genome sequencing for foodborne pathogen traceback"/>
        </authorList>
    </citation>
    <scope>NUCLEOTIDE SEQUENCE [LARGE SCALE GENOMIC DNA]</scope>
    <source>
        <strain evidence="1 2">PSU-2243</strain>
    </source>
</reference>
<evidence type="ECO:0000313" key="2">
    <source>
        <dbReference type="Proteomes" id="UP000531813"/>
    </source>
</evidence>
<protein>
    <submittedName>
        <fullName evidence="1">Uncharacterized protein</fullName>
    </submittedName>
</protein>
<organism evidence="1 2">
    <name type="scientific">Escherichia coli</name>
    <dbReference type="NCBI Taxonomy" id="562"/>
    <lineage>
        <taxon>Bacteria</taxon>
        <taxon>Pseudomonadati</taxon>
        <taxon>Pseudomonadota</taxon>
        <taxon>Gammaproteobacteria</taxon>
        <taxon>Enterobacterales</taxon>
        <taxon>Enterobacteriaceae</taxon>
        <taxon>Escherichia</taxon>
    </lineage>
</organism>
<comment type="caution">
    <text evidence="1">The sequence shown here is derived from an EMBL/GenBank/DDBJ whole genome shotgun (WGS) entry which is preliminary data.</text>
</comment>
<proteinExistence type="predicted"/>
<dbReference type="AlphaFoldDB" id="A0A3A6T6D0"/>
<name>A0A3A6T6D0_ECOLX</name>
<gene>
    <name evidence="1" type="ORF">GOP25_13100</name>
</gene>
<dbReference type="Proteomes" id="UP000531813">
    <property type="component" value="Unassembled WGS sequence"/>
</dbReference>
<sequence length="193" mass="22307">MLGCHWKSYAWPRKQRARQGYGLPDRNIFQRLQGGISLQIEAHQEFSLKFNIRISNSFLHGESNTPFAVDGPFLTDDEIKIIQSFLEDVANGRALVGKNKPSWVDDNHDKIPGSDNYEQENYWHYHCGPTWYPNTFKNYTINLNFNPGGMHSNECIHYAKNDNEIVIVGFSREHIPFLSSDGNNNPLFNDEEE</sequence>
<evidence type="ECO:0000313" key="1">
    <source>
        <dbReference type="EMBL" id="EFH5893172.1"/>
    </source>
</evidence>